<proteinExistence type="predicted"/>
<accession>Q2FTS8</accession>
<keyword evidence="4" id="KW-0131">Cell cycle</keyword>
<dbReference type="InterPro" id="IPR036525">
    <property type="entry name" value="Tubulin/FtsZ_GTPase_sf"/>
</dbReference>
<dbReference type="HOGENOM" id="CLU_724834_0_0_2"/>
<organism evidence="4 5">
    <name type="scientific">Methanospirillum hungatei JF-1 (strain ATCC 27890 / DSM 864 / NBRC 100397 / JF-1)</name>
    <dbReference type="NCBI Taxonomy" id="323259"/>
    <lineage>
        <taxon>Archaea</taxon>
        <taxon>Methanobacteriati</taxon>
        <taxon>Methanobacteriota</taxon>
        <taxon>Stenosarchaea group</taxon>
        <taxon>Methanomicrobia</taxon>
        <taxon>Methanomicrobiales</taxon>
        <taxon>Methanospirillaceae</taxon>
        <taxon>Methanospirillum</taxon>
    </lineage>
</organism>
<gene>
    <name evidence="4" type="ordered locus">Mhun_2258</name>
</gene>
<dbReference type="Gene3D" id="3.30.1330.20">
    <property type="entry name" value="Tubulin/FtsZ, C-terminal domain"/>
    <property type="match status" value="1"/>
</dbReference>
<dbReference type="InterPro" id="IPR045061">
    <property type="entry name" value="FtsZ/CetZ"/>
</dbReference>
<dbReference type="InterPro" id="IPR037103">
    <property type="entry name" value="Tubulin/FtsZ-like_C"/>
</dbReference>
<dbReference type="GO" id="GO:0005525">
    <property type="term" value="F:GTP binding"/>
    <property type="evidence" value="ECO:0007669"/>
    <property type="project" value="UniProtKB-KW"/>
</dbReference>
<sequence length="381" mass="42668">MRLLILGLGTAGSKIADAIIRPSGHSARCSDLHAIAVDNDPEILEHLTHIGEEAKFYFPKDDIEAPELLTTRFTIDEVKSKLKGFDVGTHDAVLVCAGLGGGLVSLVPHLVSIIRETMFEPVFALVTIPTEDEGESRLFRAMKNLQMIRPLVDGVIIFDNQLWLDKARGELAETTLEQRPVGIAEKFWIPGTSEKRGIEPYDLVNRHIARRIRLLVHAGEIQKGVPQTVLDSREILNTITGMSYITIGLAEEELPEHGRISILRQRSETRVGRQERAARIVKLAEKAVFRDISSYCDFSTAKKALILLSGPEEELSMKGYMAVRKWIDESIDGFEMRAGDIPVSSRQSNRVSVLIVFSGLKTVTRVQELYERFGQKRDDRE</sequence>
<dbReference type="GO" id="GO:0003924">
    <property type="term" value="F:GTPase activity"/>
    <property type="evidence" value="ECO:0007669"/>
    <property type="project" value="InterPro"/>
</dbReference>
<dbReference type="Proteomes" id="UP000001941">
    <property type="component" value="Chromosome"/>
</dbReference>
<dbReference type="Pfam" id="PF21011">
    <property type="entry name" value="CetZ_C"/>
    <property type="match status" value="1"/>
</dbReference>
<dbReference type="Gene3D" id="3.40.50.1440">
    <property type="entry name" value="Tubulin/FtsZ, GTPase domain"/>
    <property type="match status" value="1"/>
</dbReference>
<dbReference type="CDD" id="cd02202">
    <property type="entry name" value="CetZ_tubulin-like"/>
    <property type="match status" value="1"/>
</dbReference>
<dbReference type="EnsemblBacteria" id="ABD41963">
    <property type="protein sequence ID" value="ABD41963"/>
    <property type="gene ID" value="Mhun_2258"/>
</dbReference>
<dbReference type="STRING" id="323259.Mhun_2258"/>
<evidence type="ECO:0000313" key="4">
    <source>
        <dbReference type="EMBL" id="ABD41963.1"/>
    </source>
</evidence>
<dbReference type="GO" id="GO:0032153">
    <property type="term" value="C:cell division site"/>
    <property type="evidence" value="ECO:0007669"/>
    <property type="project" value="TreeGrafter"/>
</dbReference>
<protein>
    <submittedName>
        <fullName evidence="4">Cell division GTPase-like protein</fullName>
    </submittedName>
</protein>
<dbReference type="InParanoid" id="Q2FTS8"/>
<reference evidence="5" key="1">
    <citation type="journal article" date="2016" name="Stand. Genomic Sci.">
        <title>Complete genome sequence of Methanospirillum hungatei type strain JF1.</title>
        <authorList>
            <person name="Gunsalus R.P."/>
            <person name="Cook L.E."/>
            <person name="Crable B."/>
            <person name="Rohlin L."/>
            <person name="McDonald E."/>
            <person name="Mouttaki H."/>
            <person name="Sieber J.R."/>
            <person name="Poweleit N."/>
            <person name="Zhou H."/>
            <person name="Lapidus A.L."/>
            <person name="Daligault H.E."/>
            <person name="Land M."/>
            <person name="Gilna P."/>
            <person name="Ivanova N."/>
            <person name="Kyrpides N."/>
            <person name="Culley D.E."/>
            <person name="McInerney M.J."/>
        </authorList>
    </citation>
    <scope>NUCLEOTIDE SEQUENCE [LARGE SCALE GENOMIC DNA]</scope>
    <source>
        <strain evidence="5">ATCC 27890 / DSM 864 / NBRC 100397 / JF-1</strain>
    </source>
</reference>
<keyword evidence="4" id="KW-0132">Cell division</keyword>
<dbReference type="AlphaFoldDB" id="Q2FTS8"/>
<dbReference type="RefSeq" id="WP_011449221.1">
    <property type="nucleotide sequence ID" value="NC_007796.1"/>
</dbReference>
<dbReference type="PANTHER" id="PTHR30314">
    <property type="entry name" value="CELL DIVISION PROTEIN FTSZ-RELATED"/>
    <property type="match status" value="1"/>
</dbReference>
<keyword evidence="5" id="KW-1185">Reference proteome</keyword>
<name>Q2FTS8_METHJ</name>
<dbReference type="GeneID" id="3924219"/>
<dbReference type="GO" id="GO:0005737">
    <property type="term" value="C:cytoplasm"/>
    <property type="evidence" value="ECO:0007669"/>
    <property type="project" value="TreeGrafter"/>
</dbReference>
<evidence type="ECO:0000256" key="2">
    <source>
        <dbReference type="ARBA" id="ARBA00023134"/>
    </source>
</evidence>
<dbReference type="SUPFAM" id="SSF52490">
    <property type="entry name" value="Tubulin nucleotide-binding domain-like"/>
    <property type="match status" value="1"/>
</dbReference>
<dbReference type="InterPro" id="IPR048737">
    <property type="entry name" value="CetZ_C"/>
</dbReference>
<evidence type="ECO:0000256" key="1">
    <source>
        <dbReference type="ARBA" id="ARBA00022741"/>
    </source>
</evidence>
<feature type="domain" description="Tubulin-like CetZ C-terminal" evidence="3">
    <location>
        <begin position="200"/>
        <end position="372"/>
    </location>
</feature>
<dbReference type="GO" id="GO:0051301">
    <property type="term" value="P:cell division"/>
    <property type="evidence" value="ECO:0007669"/>
    <property type="project" value="UniProtKB-KW"/>
</dbReference>
<keyword evidence="2" id="KW-0342">GTP-binding</keyword>
<dbReference type="eggNOG" id="arCOG02202">
    <property type="taxonomic scope" value="Archaea"/>
</dbReference>
<evidence type="ECO:0000259" key="3">
    <source>
        <dbReference type="Pfam" id="PF21011"/>
    </source>
</evidence>
<dbReference type="EMBL" id="CP000254">
    <property type="protein sequence ID" value="ABD41963.1"/>
    <property type="molecule type" value="Genomic_DNA"/>
</dbReference>
<dbReference type="PANTHER" id="PTHR30314:SF10">
    <property type="entry name" value="TUBULIN-LIKE PROTEIN CETZ"/>
    <property type="match status" value="1"/>
</dbReference>
<evidence type="ECO:0000313" key="5">
    <source>
        <dbReference type="Proteomes" id="UP000001941"/>
    </source>
</evidence>
<dbReference type="KEGG" id="mhu:Mhun_2258"/>
<dbReference type="OrthoDB" id="329751at2157"/>
<keyword evidence="1" id="KW-0547">Nucleotide-binding</keyword>